<dbReference type="PIRSF" id="PIRSF000729">
    <property type="entry name" value="GK"/>
    <property type="match status" value="1"/>
</dbReference>
<evidence type="ECO:0000256" key="7">
    <source>
        <dbReference type="ARBA" id="ARBA00022840"/>
    </source>
</evidence>
<keyword evidence="2" id="KW-0028">Amino-acid biosynthesis</keyword>
<name>A0A6J7TZH1_9ZZZZ</name>
<protein>
    <submittedName>
        <fullName evidence="9">Unannotated protein</fullName>
    </submittedName>
</protein>
<dbReference type="EMBL" id="CAFBQS010000013">
    <property type="protein sequence ID" value="CAB5059103.1"/>
    <property type="molecule type" value="Genomic_DNA"/>
</dbReference>
<dbReference type="SUPFAM" id="SSF53633">
    <property type="entry name" value="Carbamate kinase-like"/>
    <property type="match status" value="1"/>
</dbReference>
<evidence type="ECO:0000259" key="8">
    <source>
        <dbReference type="SMART" id="SM00359"/>
    </source>
</evidence>
<dbReference type="AlphaFoldDB" id="A0A6J7TZH1"/>
<dbReference type="InterPro" id="IPR001057">
    <property type="entry name" value="Glu/AcGlu_kinase"/>
</dbReference>
<accession>A0A6J7TZH1</accession>
<dbReference type="InterPro" id="IPR036393">
    <property type="entry name" value="AceGlu_kinase-like_sf"/>
</dbReference>
<dbReference type="InterPro" id="IPR002478">
    <property type="entry name" value="PUA"/>
</dbReference>
<dbReference type="Gene3D" id="3.40.1160.10">
    <property type="entry name" value="Acetylglutamate kinase-like"/>
    <property type="match status" value="2"/>
</dbReference>
<dbReference type="InterPro" id="IPR019797">
    <property type="entry name" value="Glutamate_5-kinase_CS"/>
</dbReference>
<feature type="domain" description="PUA" evidence="8">
    <location>
        <begin position="287"/>
        <end position="366"/>
    </location>
</feature>
<dbReference type="PROSITE" id="PS00902">
    <property type="entry name" value="GLUTAMATE_5_KINASE"/>
    <property type="match status" value="1"/>
</dbReference>
<keyword evidence="5" id="KW-0547">Nucleotide-binding</keyword>
<dbReference type="GO" id="GO:0005524">
    <property type="term" value="F:ATP binding"/>
    <property type="evidence" value="ECO:0007669"/>
    <property type="project" value="UniProtKB-KW"/>
</dbReference>
<dbReference type="Pfam" id="PF01472">
    <property type="entry name" value="PUA"/>
    <property type="match status" value="1"/>
</dbReference>
<dbReference type="InterPro" id="IPR001048">
    <property type="entry name" value="Asp/Glu/Uridylate_kinase"/>
</dbReference>
<keyword evidence="4" id="KW-0808">Transferase</keyword>
<keyword evidence="6" id="KW-0418">Kinase</keyword>
<evidence type="ECO:0000256" key="3">
    <source>
        <dbReference type="ARBA" id="ARBA00022650"/>
    </source>
</evidence>
<proteinExistence type="inferred from homology"/>
<dbReference type="GO" id="GO:0003723">
    <property type="term" value="F:RNA binding"/>
    <property type="evidence" value="ECO:0007669"/>
    <property type="project" value="InterPro"/>
</dbReference>
<keyword evidence="3" id="KW-0641">Proline biosynthesis</keyword>
<dbReference type="FunFam" id="3.40.1160.10:FF:000018">
    <property type="entry name" value="Glutamate 5-kinase"/>
    <property type="match status" value="1"/>
</dbReference>
<reference evidence="9" key="1">
    <citation type="submission" date="2020-05" db="EMBL/GenBank/DDBJ databases">
        <authorList>
            <person name="Chiriac C."/>
            <person name="Salcher M."/>
            <person name="Ghai R."/>
            <person name="Kavagutti S V."/>
        </authorList>
    </citation>
    <scope>NUCLEOTIDE SEQUENCE</scope>
</reference>
<evidence type="ECO:0000256" key="6">
    <source>
        <dbReference type="ARBA" id="ARBA00022777"/>
    </source>
</evidence>
<dbReference type="CDD" id="cd21157">
    <property type="entry name" value="PUA_G5K"/>
    <property type="match status" value="1"/>
</dbReference>
<dbReference type="InterPro" id="IPR041739">
    <property type="entry name" value="G5K_ProB"/>
</dbReference>
<dbReference type="GO" id="GO:0008652">
    <property type="term" value="P:amino acid biosynthetic process"/>
    <property type="evidence" value="ECO:0007669"/>
    <property type="project" value="UniProtKB-KW"/>
</dbReference>
<dbReference type="NCBIfam" id="TIGR01027">
    <property type="entry name" value="proB"/>
    <property type="match status" value="1"/>
</dbReference>
<dbReference type="Pfam" id="PF00696">
    <property type="entry name" value="AA_kinase"/>
    <property type="match status" value="1"/>
</dbReference>
<keyword evidence="7" id="KW-0067">ATP-binding</keyword>
<evidence type="ECO:0000313" key="9">
    <source>
        <dbReference type="EMBL" id="CAB5059103.1"/>
    </source>
</evidence>
<dbReference type="HAMAP" id="MF_00456">
    <property type="entry name" value="ProB"/>
    <property type="match status" value="1"/>
</dbReference>
<dbReference type="InterPro" id="IPR005715">
    <property type="entry name" value="Glu_5kinase/COase_Synthase"/>
</dbReference>
<evidence type="ECO:0000256" key="1">
    <source>
        <dbReference type="ARBA" id="ARBA00022490"/>
    </source>
</evidence>
<dbReference type="PANTHER" id="PTHR43654">
    <property type="entry name" value="GLUTAMATE 5-KINASE"/>
    <property type="match status" value="1"/>
</dbReference>
<dbReference type="SMART" id="SM00359">
    <property type="entry name" value="PUA"/>
    <property type="match status" value="1"/>
</dbReference>
<dbReference type="PANTHER" id="PTHR43654:SF1">
    <property type="entry name" value="ISOPENTENYL PHOSPHATE KINASE"/>
    <property type="match status" value="1"/>
</dbReference>
<evidence type="ECO:0000256" key="4">
    <source>
        <dbReference type="ARBA" id="ARBA00022679"/>
    </source>
</evidence>
<dbReference type="PROSITE" id="PS50890">
    <property type="entry name" value="PUA"/>
    <property type="match status" value="1"/>
</dbReference>
<dbReference type="GO" id="GO:0005829">
    <property type="term" value="C:cytosol"/>
    <property type="evidence" value="ECO:0007669"/>
    <property type="project" value="TreeGrafter"/>
</dbReference>
<organism evidence="9">
    <name type="scientific">freshwater metagenome</name>
    <dbReference type="NCBI Taxonomy" id="449393"/>
    <lineage>
        <taxon>unclassified sequences</taxon>
        <taxon>metagenomes</taxon>
        <taxon>ecological metagenomes</taxon>
    </lineage>
</organism>
<dbReference type="Gene3D" id="2.30.130.10">
    <property type="entry name" value="PUA domain"/>
    <property type="match status" value="1"/>
</dbReference>
<dbReference type="PRINTS" id="PR00474">
    <property type="entry name" value="GLU5KINASE"/>
</dbReference>
<dbReference type="InterPro" id="IPR015947">
    <property type="entry name" value="PUA-like_sf"/>
</dbReference>
<gene>
    <name evidence="9" type="ORF">UFOPK4366_00163</name>
</gene>
<dbReference type="CDD" id="cd04242">
    <property type="entry name" value="AAK_G5K_ProB"/>
    <property type="match status" value="1"/>
</dbReference>
<evidence type="ECO:0000256" key="5">
    <source>
        <dbReference type="ARBA" id="ARBA00022741"/>
    </source>
</evidence>
<keyword evidence="1" id="KW-0963">Cytoplasm</keyword>
<dbReference type="InterPro" id="IPR011529">
    <property type="entry name" value="Glu_5kinase"/>
</dbReference>
<dbReference type="SUPFAM" id="SSF88697">
    <property type="entry name" value="PUA domain-like"/>
    <property type="match status" value="1"/>
</dbReference>
<evidence type="ECO:0000256" key="2">
    <source>
        <dbReference type="ARBA" id="ARBA00022605"/>
    </source>
</evidence>
<dbReference type="InterPro" id="IPR036974">
    <property type="entry name" value="PUA_sf"/>
</dbReference>
<sequence length="378" mass="39283">MTSNRLNTLRDEVLKAKRVVLKVGSSSLTGSAGAGLDTTAVDKLVDAVAILKKRGVEVLVVSSGAIAAGLSPLGLSTRPKDLATQQAAASVGQGLLIYRYTESFARHGITASQVLITSDDVVRRSHYRNAQRTFDRLLALGVVPVINENDTVGTQEIRFGDNDRLAALVSHLVQADLLILLSDIDALYDAPPTSANAKQITDVRDFALLDEAQIGGAGSSGVGSGGMLTKVEAARIATGAGIPVVLTSLANVSSAVSGAEIGTLFHANGTRTPSRALWLAHASSPKGKLHLDAGATTAIRDRGTSLLPAGVTKVEGDFSAGDPVDLLSPEGKVIARGLVAFDADEIPQLLGKSTKELGASLGAEYERELVHRDDLSLL</sequence>
<dbReference type="GO" id="GO:0004349">
    <property type="term" value="F:glutamate 5-kinase activity"/>
    <property type="evidence" value="ECO:0007669"/>
    <property type="project" value="InterPro"/>
</dbReference>